<dbReference type="PANTHER" id="PTHR18902:SF27">
    <property type="entry name" value="CENTROSOMAL PROTEIN OF 164 KDA"/>
    <property type="match status" value="1"/>
</dbReference>
<gene>
    <name evidence="6" type="primary">Cep164_1</name>
    <name evidence="6" type="ORF">TRILEU_R14470</name>
</gene>
<keyword evidence="2" id="KW-0963">Cytoplasm</keyword>
<dbReference type="GO" id="GO:0097539">
    <property type="term" value="C:ciliary transition fiber"/>
    <property type="evidence" value="ECO:0007669"/>
    <property type="project" value="TreeGrafter"/>
</dbReference>
<organism evidence="6 7">
    <name type="scientific">Tricholaema leucomelas</name>
    <name type="common">pied barbet</name>
    <dbReference type="NCBI Taxonomy" id="240729"/>
    <lineage>
        <taxon>Eukaryota</taxon>
        <taxon>Metazoa</taxon>
        <taxon>Chordata</taxon>
        <taxon>Craniata</taxon>
        <taxon>Vertebrata</taxon>
        <taxon>Euteleostomi</taxon>
        <taxon>Archelosauria</taxon>
        <taxon>Archosauria</taxon>
        <taxon>Dinosauria</taxon>
        <taxon>Saurischia</taxon>
        <taxon>Theropoda</taxon>
        <taxon>Coelurosauria</taxon>
        <taxon>Aves</taxon>
        <taxon>Neognathae</taxon>
        <taxon>Neoaves</taxon>
        <taxon>Telluraves</taxon>
        <taxon>Coraciimorphae</taxon>
        <taxon>Piciformes</taxon>
        <taxon>Lybiidae</taxon>
        <taxon>Tricholaema lacrymosa</taxon>
    </lineage>
</organism>
<dbReference type="GO" id="GO:0060271">
    <property type="term" value="P:cilium assembly"/>
    <property type="evidence" value="ECO:0007669"/>
    <property type="project" value="TreeGrafter"/>
</dbReference>
<dbReference type="GO" id="GO:0005814">
    <property type="term" value="C:centriole"/>
    <property type="evidence" value="ECO:0007669"/>
    <property type="project" value="TreeGrafter"/>
</dbReference>
<proteinExistence type="predicted"/>
<feature type="region of interest" description="Disordered" evidence="5">
    <location>
        <begin position="494"/>
        <end position="520"/>
    </location>
</feature>
<dbReference type="EMBL" id="WAAF01009767">
    <property type="protein sequence ID" value="NXX44188.1"/>
    <property type="molecule type" value="Genomic_DNA"/>
</dbReference>
<evidence type="ECO:0000256" key="1">
    <source>
        <dbReference type="ARBA" id="ARBA00004496"/>
    </source>
</evidence>
<accession>A0A852IZZ9</accession>
<feature type="region of interest" description="Disordered" evidence="5">
    <location>
        <begin position="206"/>
        <end position="229"/>
    </location>
</feature>
<evidence type="ECO:0000256" key="5">
    <source>
        <dbReference type="SAM" id="MobiDB-lite"/>
    </source>
</evidence>
<name>A0A852IZZ9_9PICI</name>
<evidence type="ECO:0000313" key="7">
    <source>
        <dbReference type="Proteomes" id="UP000627253"/>
    </source>
</evidence>
<dbReference type="PANTHER" id="PTHR18902">
    <property type="entry name" value="NUCLEAR MITOTIC APPARATUS PROTEIN 1-RELATED"/>
    <property type="match status" value="1"/>
</dbReference>
<protein>
    <submittedName>
        <fullName evidence="6">CE164 protein</fullName>
    </submittedName>
</protein>
<comment type="subcellular location">
    <subcellularLocation>
        <location evidence="1">Cytoplasm</location>
    </subcellularLocation>
</comment>
<feature type="non-terminal residue" evidence="6">
    <location>
        <position position="869"/>
    </location>
</feature>
<keyword evidence="3" id="KW-0597">Phosphoprotein</keyword>
<feature type="compositionally biased region" description="Polar residues" evidence="5">
    <location>
        <begin position="213"/>
        <end position="229"/>
    </location>
</feature>
<feature type="non-terminal residue" evidence="6">
    <location>
        <position position="1"/>
    </location>
</feature>
<feature type="region of interest" description="Disordered" evidence="5">
    <location>
        <begin position="268"/>
        <end position="305"/>
    </location>
</feature>
<evidence type="ECO:0000256" key="4">
    <source>
        <dbReference type="ARBA" id="ARBA00023054"/>
    </source>
</evidence>
<evidence type="ECO:0000256" key="2">
    <source>
        <dbReference type="ARBA" id="ARBA00022490"/>
    </source>
</evidence>
<dbReference type="Proteomes" id="UP000627253">
    <property type="component" value="Unassembled WGS sequence"/>
</dbReference>
<feature type="region of interest" description="Disordered" evidence="5">
    <location>
        <begin position="127"/>
        <end position="147"/>
    </location>
</feature>
<evidence type="ECO:0000313" key="6">
    <source>
        <dbReference type="EMBL" id="NXX44188.1"/>
    </source>
</evidence>
<dbReference type="InterPro" id="IPR051841">
    <property type="entry name" value="MT-Golgi_org_protein"/>
</dbReference>
<dbReference type="OrthoDB" id="6344460at2759"/>
<comment type="caution">
    <text evidence="6">The sequence shown here is derived from an EMBL/GenBank/DDBJ whole genome shotgun (WGS) entry which is preliminary data.</text>
</comment>
<reference evidence="6" key="1">
    <citation type="submission" date="2020-02" db="EMBL/GenBank/DDBJ databases">
        <title>Bird 10,000 Genomes (B10K) Project - Family phase.</title>
        <authorList>
            <person name="Zhang G."/>
        </authorList>
    </citation>
    <scope>NUCLEOTIDE SEQUENCE</scope>
    <source>
        <strain evidence="6">B10K-DU-002-37</strain>
        <tissue evidence="6">Muscle</tissue>
    </source>
</reference>
<evidence type="ECO:0000256" key="3">
    <source>
        <dbReference type="ARBA" id="ARBA00022553"/>
    </source>
</evidence>
<dbReference type="AlphaFoldDB" id="A0A852IZZ9"/>
<sequence>RQLEEETKHEQSLIQPGEESLEVAAKELEQEKMQLLQAKEERIHQLQEEMRQQEEEEAEKLHQQKEEALRILKEDLAKLSEEEELRVRREEAERLSGLRARLAAETKAEEEKMRAEQEAMLQRLREEWESQQAAERETLGRKQQLDLEKMKLEMEEAQQREMTELEEQKEQFLRELKERLDREKKEAAEELEKQFAAELQQLRSAAEEKHLKGTSSLQPQLAEAQSSEEAQLCEAWPRAEQKGQRKAFQLAEYQREAMSSLQLSELMREKRQEVEKEHERRMQRMKEEQQAALARAREQYEQEERQQRAELCEGLAQLRQLKEAEVKALQAELDQRLTALQLQHQQKERKLQDSETELEIRMKNIQARSAQLLSQEETLRRRKQQLLEEDRRAELEREDAASASRLRLEESRKEHCSLLEATRQLRRALEELQDQKAELEAQVELLQARSQRLQKYLSELEAAVKNRQEALKELEAKEGMESPRRKAELCVEDLQEAPQAHSSREAPSPPSPSHEDSDSQFDHLRSLISAEGLSLRSAKEFLRRQARSVRRRHTALRAAKQQWHQDLQKAQEVVQDPDTSQLLGDIHRNLEEEAKQLDKMRSVMRKGQVLLKRKEEKLSQLESSLLEELSDEDSLRSAVCQRVVTFDLSSSEDANSSSTRNLPQPSLDLRAGLCPALQLEKVQSLRAPLQRINSELSSVLGVLDSLSHHCPLLTSTPCTAAPLPTSASLAGLQAPAGVSLADQWAWGPGLSSGLPSAAGQSAGSIPAESWHKYGPGKSPALSPAACLPVAQHLPAMPGGAQIRRLQHSRGADKMSIQVMIDTNKKWLKEFQRDSKVYPLPGSGLCPQLAAAGRAQQGPERLRSTEGQFW</sequence>
<dbReference type="GO" id="GO:0005813">
    <property type="term" value="C:centrosome"/>
    <property type="evidence" value="ECO:0007669"/>
    <property type="project" value="TreeGrafter"/>
</dbReference>
<keyword evidence="7" id="KW-1185">Reference proteome</keyword>
<keyword evidence="4" id="KW-0175">Coiled coil</keyword>
<dbReference type="GO" id="GO:0005737">
    <property type="term" value="C:cytoplasm"/>
    <property type="evidence" value="ECO:0007669"/>
    <property type="project" value="UniProtKB-SubCell"/>
</dbReference>